<dbReference type="AlphaFoldDB" id="A0A5N6QDS4"/>
<evidence type="ECO:0008006" key="4">
    <source>
        <dbReference type="Google" id="ProtNLM"/>
    </source>
</evidence>
<dbReference type="Gene3D" id="1.10.510.10">
    <property type="entry name" value="Transferase(Phosphotransferase) domain 1"/>
    <property type="match status" value="1"/>
</dbReference>
<proteinExistence type="predicted"/>
<keyword evidence="3" id="KW-1185">Reference proteome</keyword>
<dbReference type="EMBL" id="CM017321">
    <property type="protein sequence ID" value="KAE7996350.1"/>
    <property type="molecule type" value="Genomic_DNA"/>
</dbReference>
<evidence type="ECO:0000256" key="1">
    <source>
        <dbReference type="ARBA" id="ARBA00004479"/>
    </source>
</evidence>
<protein>
    <recommendedName>
        <fullName evidence="4">Serine-threonine/tyrosine-protein kinase catalytic domain-containing protein</fullName>
    </recommendedName>
</protein>
<comment type="subcellular location">
    <subcellularLocation>
        <location evidence="1">Membrane</location>
        <topology evidence="1">Single-pass type I membrane protein</topology>
    </subcellularLocation>
</comment>
<dbReference type="PANTHER" id="PTHR48006">
    <property type="entry name" value="LEUCINE-RICH REPEAT-CONTAINING PROTEIN DDB_G0281931-RELATED"/>
    <property type="match status" value="1"/>
</dbReference>
<accession>A0A5N6QDS4</accession>
<dbReference type="PANTHER" id="PTHR48006:SF66">
    <property type="entry name" value="PROTEIN KINASE DOMAIN-CONTAINING PROTEIN"/>
    <property type="match status" value="1"/>
</dbReference>
<sequence length="116" mass="12764">MELVDPKLGSELNKEEVIRMIKVALLCTNPSPTLRPTMSVVVSMLEGKTILDDTMDPSTYGNELGFSALRDKFEQLQPIPMSQSGEESLMHSSKATCVGSFSTPVQVPYRVNLDSQ</sequence>
<name>A0A5N6QDS4_9ROSI</name>
<evidence type="ECO:0000313" key="2">
    <source>
        <dbReference type="EMBL" id="KAE7996350.1"/>
    </source>
</evidence>
<dbReference type="Proteomes" id="UP000327013">
    <property type="component" value="Chromosome 1"/>
</dbReference>
<organism evidence="2 3">
    <name type="scientific">Carpinus fangiana</name>
    <dbReference type="NCBI Taxonomy" id="176857"/>
    <lineage>
        <taxon>Eukaryota</taxon>
        <taxon>Viridiplantae</taxon>
        <taxon>Streptophyta</taxon>
        <taxon>Embryophyta</taxon>
        <taxon>Tracheophyta</taxon>
        <taxon>Spermatophyta</taxon>
        <taxon>Magnoliopsida</taxon>
        <taxon>eudicotyledons</taxon>
        <taxon>Gunneridae</taxon>
        <taxon>Pentapetalae</taxon>
        <taxon>rosids</taxon>
        <taxon>fabids</taxon>
        <taxon>Fagales</taxon>
        <taxon>Betulaceae</taxon>
        <taxon>Carpinus</taxon>
    </lineage>
</organism>
<gene>
    <name evidence="2" type="ORF">FH972_001081</name>
</gene>
<reference evidence="2 3" key="1">
    <citation type="submission" date="2019-06" db="EMBL/GenBank/DDBJ databases">
        <title>A chromosomal-level reference genome of Carpinus fangiana (Coryloideae, Betulaceae).</title>
        <authorList>
            <person name="Yang X."/>
            <person name="Wang Z."/>
            <person name="Zhang L."/>
            <person name="Hao G."/>
            <person name="Liu J."/>
            <person name="Yang Y."/>
        </authorList>
    </citation>
    <scope>NUCLEOTIDE SEQUENCE [LARGE SCALE GENOMIC DNA]</scope>
    <source>
        <strain evidence="2">Cfa_2016G</strain>
        <tissue evidence="2">Leaf</tissue>
    </source>
</reference>
<evidence type="ECO:0000313" key="3">
    <source>
        <dbReference type="Proteomes" id="UP000327013"/>
    </source>
</evidence>
<dbReference type="GO" id="GO:0016020">
    <property type="term" value="C:membrane"/>
    <property type="evidence" value="ECO:0007669"/>
    <property type="project" value="UniProtKB-SubCell"/>
</dbReference>
<dbReference type="OrthoDB" id="1938112at2759"/>
<dbReference type="InterPro" id="IPR051824">
    <property type="entry name" value="LRR_Rcpt-Like_S/T_Kinase"/>
</dbReference>